<dbReference type="Gene3D" id="2.40.10.10">
    <property type="entry name" value="Trypsin-like serine proteases"/>
    <property type="match status" value="1"/>
</dbReference>
<dbReference type="CDD" id="cd00190">
    <property type="entry name" value="Tryp_SPc"/>
    <property type="match status" value="1"/>
</dbReference>
<dbReference type="PANTHER" id="PTHR24276:SF96">
    <property type="entry name" value="PEPTIDASE S1 DOMAIN-CONTAINING PROTEIN"/>
    <property type="match status" value="1"/>
</dbReference>
<evidence type="ECO:0000256" key="1">
    <source>
        <dbReference type="ARBA" id="ARBA00022670"/>
    </source>
</evidence>
<evidence type="ECO:0000313" key="7">
    <source>
        <dbReference type="EMBL" id="KAJ3646021.1"/>
    </source>
</evidence>
<keyword evidence="1" id="KW-0645">Protease</keyword>
<proteinExistence type="predicted"/>
<evidence type="ECO:0000256" key="2">
    <source>
        <dbReference type="ARBA" id="ARBA00022801"/>
    </source>
</evidence>
<evidence type="ECO:0000313" key="8">
    <source>
        <dbReference type="Proteomes" id="UP001168821"/>
    </source>
</evidence>
<evidence type="ECO:0000259" key="6">
    <source>
        <dbReference type="PROSITE" id="PS50240"/>
    </source>
</evidence>
<keyword evidence="5" id="KW-0732">Signal</keyword>
<dbReference type="SMART" id="SM00020">
    <property type="entry name" value="Tryp_SPc"/>
    <property type="match status" value="1"/>
</dbReference>
<dbReference type="FunFam" id="2.40.10.10:FF:000068">
    <property type="entry name" value="transmembrane protease serine 2"/>
    <property type="match status" value="1"/>
</dbReference>
<dbReference type="InterPro" id="IPR001254">
    <property type="entry name" value="Trypsin_dom"/>
</dbReference>
<dbReference type="InterPro" id="IPR009003">
    <property type="entry name" value="Peptidase_S1_PA"/>
</dbReference>
<feature type="domain" description="Peptidase S1" evidence="6">
    <location>
        <begin position="31"/>
        <end position="263"/>
    </location>
</feature>
<dbReference type="AlphaFoldDB" id="A0AA38HYK7"/>
<dbReference type="EMBL" id="JALNTZ010000007">
    <property type="protein sequence ID" value="KAJ3646021.1"/>
    <property type="molecule type" value="Genomic_DNA"/>
</dbReference>
<accession>A0AA38HYK7</accession>
<dbReference type="InterPro" id="IPR050430">
    <property type="entry name" value="Peptidase_S1"/>
</dbReference>
<organism evidence="7 8">
    <name type="scientific">Zophobas morio</name>
    <dbReference type="NCBI Taxonomy" id="2755281"/>
    <lineage>
        <taxon>Eukaryota</taxon>
        <taxon>Metazoa</taxon>
        <taxon>Ecdysozoa</taxon>
        <taxon>Arthropoda</taxon>
        <taxon>Hexapoda</taxon>
        <taxon>Insecta</taxon>
        <taxon>Pterygota</taxon>
        <taxon>Neoptera</taxon>
        <taxon>Endopterygota</taxon>
        <taxon>Coleoptera</taxon>
        <taxon>Polyphaga</taxon>
        <taxon>Cucujiformia</taxon>
        <taxon>Tenebrionidae</taxon>
        <taxon>Zophobas</taxon>
    </lineage>
</organism>
<dbReference type="PROSITE" id="PS50240">
    <property type="entry name" value="TRYPSIN_DOM"/>
    <property type="match status" value="1"/>
</dbReference>
<dbReference type="Pfam" id="PF00089">
    <property type="entry name" value="Trypsin"/>
    <property type="match status" value="1"/>
</dbReference>
<dbReference type="InterPro" id="IPR043504">
    <property type="entry name" value="Peptidase_S1_PA_chymotrypsin"/>
</dbReference>
<keyword evidence="2" id="KW-0378">Hydrolase</keyword>
<gene>
    <name evidence="7" type="ORF">Zmor_023632</name>
</gene>
<reference evidence="7" key="1">
    <citation type="journal article" date="2023" name="G3 (Bethesda)">
        <title>Whole genome assemblies of Zophobas morio and Tenebrio molitor.</title>
        <authorList>
            <person name="Kaur S."/>
            <person name="Stinson S.A."/>
            <person name="diCenzo G.C."/>
        </authorList>
    </citation>
    <scope>NUCLEOTIDE SEQUENCE</scope>
    <source>
        <strain evidence="7">QUZm001</strain>
    </source>
</reference>
<dbReference type="GO" id="GO:0004252">
    <property type="term" value="F:serine-type endopeptidase activity"/>
    <property type="evidence" value="ECO:0007669"/>
    <property type="project" value="InterPro"/>
</dbReference>
<dbReference type="Proteomes" id="UP001168821">
    <property type="component" value="Unassembled WGS sequence"/>
</dbReference>
<sequence>MYFFKKFRLSLALFFVHLWMLTWSLNPNDRIIGGKTAEPGQFPFIVSFQFYSNGFDHYICDACILNKQWILTAAQCFLFIQVDEMYIVAGTNQPHIDGIRYNVSKFIQYPEFNISNTNYWHDIGLAKIDGEFEFTDTIATIQTGEVSPNESCTVVGWTVTNKYTDPSPLEYAEVTALSTEDCLTLGEGSEINDRIPRGPGQVCAFSPTTGVGGCCPGPGVPLMCNNTIVGLGTYSLDNLGLHRYPHVFTRVSYYSDWIQETIGSH</sequence>
<feature type="signal peptide" evidence="5">
    <location>
        <begin position="1"/>
        <end position="24"/>
    </location>
</feature>
<feature type="chain" id="PRO_5041254933" description="Peptidase S1 domain-containing protein" evidence="5">
    <location>
        <begin position="25"/>
        <end position="265"/>
    </location>
</feature>
<keyword evidence="3" id="KW-0720">Serine protease</keyword>
<dbReference type="GO" id="GO:0006508">
    <property type="term" value="P:proteolysis"/>
    <property type="evidence" value="ECO:0007669"/>
    <property type="project" value="UniProtKB-KW"/>
</dbReference>
<keyword evidence="4" id="KW-1015">Disulfide bond</keyword>
<dbReference type="PANTHER" id="PTHR24276">
    <property type="entry name" value="POLYSERASE-RELATED"/>
    <property type="match status" value="1"/>
</dbReference>
<protein>
    <recommendedName>
        <fullName evidence="6">Peptidase S1 domain-containing protein</fullName>
    </recommendedName>
</protein>
<name>A0AA38HYK7_9CUCU</name>
<evidence type="ECO:0000256" key="5">
    <source>
        <dbReference type="SAM" id="SignalP"/>
    </source>
</evidence>
<keyword evidence="8" id="KW-1185">Reference proteome</keyword>
<evidence type="ECO:0000256" key="3">
    <source>
        <dbReference type="ARBA" id="ARBA00022825"/>
    </source>
</evidence>
<evidence type="ECO:0000256" key="4">
    <source>
        <dbReference type="ARBA" id="ARBA00023157"/>
    </source>
</evidence>
<dbReference type="SUPFAM" id="SSF50494">
    <property type="entry name" value="Trypsin-like serine proteases"/>
    <property type="match status" value="1"/>
</dbReference>
<comment type="caution">
    <text evidence="7">The sequence shown here is derived from an EMBL/GenBank/DDBJ whole genome shotgun (WGS) entry which is preliminary data.</text>
</comment>